<keyword evidence="5" id="KW-0560">Oxidoreductase</keyword>
<evidence type="ECO:0000256" key="3">
    <source>
        <dbReference type="ARBA" id="ARBA00022630"/>
    </source>
</evidence>
<evidence type="ECO:0000259" key="6">
    <source>
        <dbReference type="Pfam" id="PF01266"/>
    </source>
</evidence>
<proteinExistence type="inferred from homology"/>
<dbReference type="PANTHER" id="PTHR10961">
    <property type="entry name" value="PEROXISOMAL SARCOSINE OXIDASE"/>
    <property type="match status" value="1"/>
</dbReference>
<dbReference type="InParanoid" id="A0A1Y2FJI7"/>
<sequence>MTSVLIVGAGEFGCSTAISLLKSGRYSSVTILDRAEVLPAEDAASTDISKVVRYDYSDPDYSRLAKEAITRWTQDFPDVYHESGVVVLGLEGDSVDSVVARQSLANVQAQADNITVLQTPESIKNFLRAEGRADVPIADIADSAMAYHNPTGGWAEAGRAVEKLLERIKELGGKIVPGASLAALLYTDDGKDVRGVRTQDGKEFLADKVIIATGSWTPSIPALKGLLPSGLITATGQTIACIQLTEELRKKYEHIPVTMNLGGSGSGGGFYSFPPTANGLLKCAFHAAGFTSEDGVPKTTLDAAAVEEREEKGLAWIPRASLDALRHSLGLQYPELAALPFTFTRMCWYSDVVDGDWIIDYHPQYPSLLYASGGAGHAFKFLPIIGELIHARLENTLPENLKQKWSLSRPTSAIDPARIGMQRKPLVVDELATREDMAKV</sequence>
<dbReference type="FunCoup" id="A0A1Y2FJI7">
    <property type="interactions" value="132"/>
</dbReference>
<dbReference type="Proteomes" id="UP000193467">
    <property type="component" value="Unassembled WGS sequence"/>
</dbReference>
<feature type="domain" description="FAD dependent oxidoreductase" evidence="6">
    <location>
        <begin position="4"/>
        <end position="389"/>
    </location>
</feature>
<dbReference type="PANTHER" id="PTHR10961:SF46">
    <property type="entry name" value="PEROXISOMAL SARCOSINE OXIDASE"/>
    <property type="match status" value="1"/>
</dbReference>
<dbReference type="GO" id="GO:0050031">
    <property type="term" value="F:L-pipecolate oxidase activity"/>
    <property type="evidence" value="ECO:0007669"/>
    <property type="project" value="TreeGrafter"/>
</dbReference>
<evidence type="ECO:0000256" key="2">
    <source>
        <dbReference type="ARBA" id="ARBA00010989"/>
    </source>
</evidence>
<dbReference type="Gene3D" id="3.30.9.10">
    <property type="entry name" value="D-Amino Acid Oxidase, subunit A, domain 2"/>
    <property type="match status" value="1"/>
</dbReference>
<gene>
    <name evidence="7" type="ORF">BCR35DRAFT_303167</name>
</gene>
<name>A0A1Y2FJI7_9BASI</name>
<comment type="similarity">
    <text evidence="2">Belongs to the MSOX/MTOX family.</text>
</comment>
<dbReference type="Pfam" id="PF01266">
    <property type="entry name" value="DAO"/>
    <property type="match status" value="1"/>
</dbReference>
<keyword evidence="4" id="KW-0274">FAD</keyword>
<dbReference type="InterPro" id="IPR006076">
    <property type="entry name" value="FAD-dep_OxRdtase"/>
</dbReference>
<keyword evidence="8" id="KW-1185">Reference proteome</keyword>
<evidence type="ECO:0000313" key="7">
    <source>
        <dbReference type="EMBL" id="ORY84108.1"/>
    </source>
</evidence>
<evidence type="ECO:0000256" key="4">
    <source>
        <dbReference type="ARBA" id="ARBA00022827"/>
    </source>
</evidence>
<evidence type="ECO:0000313" key="8">
    <source>
        <dbReference type="Proteomes" id="UP000193467"/>
    </source>
</evidence>
<comment type="caution">
    <text evidence="7">The sequence shown here is derived from an EMBL/GenBank/DDBJ whole genome shotgun (WGS) entry which is preliminary data.</text>
</comment>
<dbReference type="EMBL" id="MCGR01000018">
    <property type="protein sequence ID" value="ORY84108.1"/>
    <property type="molecule type" value="Genomic_DNA"/>
</dbReference>
<evidence type="ECO:0000256" key="5">
    <source>
        <dbReference type="ARBA" id="ARBA00023002"/>
    </source>
</evidence>
<organism evidence="7 8">
    <name type="scientific">Leucosporidium creatinivorum</name>
    <dbReference type="NCBI Taxonomy" id="106004"/>
    <lineage>
        <taxon>Eukaryota</taxon>
        <taxon>Fungi</taxon>
        <taxon>Dikarya</taxon>
        <taxon>Basidiomycota</taxon>
        <taxon>Pucciniomycotina</taxon>
        <taxon>Microbotryomycetes</taxon>
        <taxon>Leucosporidiales</taxon>
        <taxon>Leucosporidium</taxon>
    </lineage>
</organism>
<dbReference type="GO" id="GO:0004657">
    <property type="term" value="F:proline dehydrogenase activity"/>
    <property type="evidence" value="ECO:0007669"/>
    <property type="project" value="TreeGrafter"/>
</dbReference>
<dbReference type="OrthoDB" id="2219495at2759"/>
<dbReference type="GO" id="GO:0008115">
    <property type="term" value="F:sarcosine oxidase activity"/>
    <property type="evidence" value="ECO:0007669"/>
    <property type="project" value="TreeGrafter"/>
</dbReference>
<dbReference type="InterPro" id="IPR036188">
    <property type="entry name" value="FAD/NAD-bd_sf"/>
</dbReference>
<accession>A0A1Y2FJI7</accession>
<dbReference type="STRING" id="106004.A0A1Y2FJI7"/>
<protein>
    <submittedName>
        <fullName evidence="7">FAD dependent oxidoreductase</fullName>
    </submittedName>
</protein>
<keyword evidence="3" id="KW-0285">Flavoprotein</keyword>
<dbReference type="AlphaFoldDB" id="A0A1Y2FJI7"/>
<comment type="cofactor">
    <cofactor evidence="1">
        <name>FAD</name>
        <dbReference type="ChEBI" id="CHEBI:57692"/>
    </cofactor>
</comment>
<dbReference type="SUPFAM" id="SSF51905">
    <property type="entry name" value="FAD/NAD(P)-binding domain"/>
    <property type="match status" value="1"/>
</dbReference>
<dbReference type="InterPro" id="IPR045170">
    <property type="entry name" value="MTOX"/>
</dbReference>
<dbReference type="Gene3D" id="3.50.50.60">
    <property type="entry name" value="FAD/NAD(P)-binding domain"/>
    <property type="match status" value="1"/>
</dbReference>
<dbReference type="GO" id="GO:0050660">
    <property type="term" value="F:flavin adenine dinucleotide binding"/>
    <property type="evidence" value="ECO:0007669"/>
    <property type="project" value="InterPro"/>
</dbReference>
<reference evidence="7 8" key="1">
    <citation type="submission" date="2016-07" db="EMBL/GenBank/DDBJ databases">
        <title>Pervasive Adenine N6-methylation of Active Genes in Fungi.</title>
        <authorList>
            <consortium name="DOE Joint Genome Institute"/>
            <person name="Mondo S.J."/>
            <person name="Dannebaum R.O."/>
            <person name="Kuo R.C."/>
            <person name="Labutti K."/>
            <person name="Haridas S."/>
            <person name="Kuo A."/>
            <person name="Salamov A."/>
            <person name="Ahrendt S.R."/>
            <person name="Lipzen A."/>
            <person name="Sullivan W."/>
            <person name="Andreopoulos W.B."/>
            <person name="Clum A."/>
            <person name="Lindquist E."/>
            <person name="Daum C."/>
            <person name="Ramamoorthy G.K."/>
            <person name="Gryganskyi A."/>
            <person name="Culley D."/>
            <person name="Magnuson J.K."/>
            <person name="James T.Y."/>
            <person name="O'Malley M.A."/>
            <person name="Stajich J.E."/>
            <person name="Spatafora J.W."/>
            <person name="Visel A."/>
            <person name="Grigoriev I.V."/>
        </authorList>
    </citation>
    <scope>NUCLEOTIDE SEQUENCE [LARGE SCALE GENOMIC DNA]</scope>
    <source>
        <strain evidence="7 8">62-1032</strain>
    </source>
</reference>
<evidence type="ECO:0000256" key="1">
    <source>
        <dbReference type="ARBA" id="ARBA00001974"/>
    </source>
</evidence>